<sequence>MNRLDVFDIQSMGELEQARSYHEDLERLERLLPYAAQEAMQPKQTRSAQLLNEHTARQIIDAIMAITHRLIHFYEQQQHQYYNHRQVTNADADHYMFGLFYENVKDIIVRAQPQRCCRSKYSSRAVIGGGHADDRDSELLADVAASPVQFSGAEACGRFLDLHGLYNLFRNSDTLVPRRPSKESKPSPPMSKKSRHSHSQFHPHSTTTPGYEEPLQDVDIGLSQSYDEASSQVKSRHSHSQFHPHSTTTPGYEEPLQDVDIGLSQSYDEASSQGKEELDTKFLFTYSQYLEEFPCFTFVPHKDKLSRAYNNYLSCLMEYLVSFFDRTRPLQDINAILLSVERDFERHWHACAVSGWEDEATEELNGKETVEEVFDSDCSLEQLVELGPIKLKCALVSLGLKAGGSIQHRAERLLLAKQMSRSTSDLQVSAFNCKHKSKITSKEVALAEMKAMRLCELLRENIEDTKAHVERMEHILSNRDYEYEKGELMDHALFSEDEDEASDGEKRVYNPLGIPIGVDGNPIPYWLFKLHGLGQEFKCEICGNASYWGRRAFEKHFTQDPRHQRGMRCLGIPNSKIFNEITSIQHAKSLWETTIRQKQACTWQPELEEEHEDDQGNIYDKKSYLLLQREGLVP</sequence>
<evidence type="ECO:0000313" key="9">
    <source>
        <dbReference type="Proteomes" id="UP000886520"/>
    </source>
</evidence>
<dbReference type="GO" id="GO:0003723">
    <property type="term" value="F:RNA binding"/>
    <property type="evidence" value="ECO:0007669"/>
    <property type="project" value="InterPro"/>
</dbReference>
<name>A0A9D4USF1_ADICA</name>
<dbReference type="GO" id="GO:0000398">
    <property type="term" value="P:mRNA splicing, via spliceosome"/>
    <property type="evidence" value="ECO:0007669"/>
    <property type="project" value="InterPro"/>
</dbReference>
<evidence type="ECO:0000256" key="1">
    <source>
        <dbReference type="ARBA" id="ARBA00004123"/>
    </source>
</evidence>
<keyword evidence="3" id="KW-0508">mRNA splicing</keyword>
<protein>
    <submittedName>
        <fullName evidence="8">Uncharacterized protein</fullName>
    </submittedName>
</protein>
<dbReference type="Proteomes" id="UP000886520">
    <property type="component" value="Chromosome 12"/>
</dbReference>
<organism evidence="8 9">
    <name type="scientific">Adiantum capillus-veneris</name>
    <name type="common">Maidenhair fern</name>
    <dbReference type="NCBI Taxonomy" id="13818"/>
    <lineage>
        <taxon>Eukaryota</taxon>
        <taxon>Viridiplantae</taxon>
        <taxon>Streptophyta</taxon>
        <taxon>Embryophyta</taxon>
        <taxon>Tracheophyta</taxon>
        <taxon>Polypodiopsida</taxon>
        <taxon>Polypodiidae</taxon>
        <taxon>Polypodiales</taxon>
        <taxon>Pteridineae</taxon>
        <taxon>Pteridaceae</taxon>
        <taxon>Vittarioideae</taxon>
        <taxon>Adiantum</taxon>
    </lineage>
</organism>
<keyword evidence="9" id="KW-1185">Reference proteome</keyword>
<dbReference type="PANTHER" id="PTHR12786:SF2">
    <property type="entry name" value="SPLICING FACTOR 3A SUBUNIT 3"/>
    <property type="match status" value="1"/>
</dbReference>
<evidence type="ECO:0000259" key="7">
    <source>
        <dbReference type="Pfam" id="PF13297"/>
    </source>
</evidence>
<keyword evidence="2" id="KW-0507">mRNA processing</keyword>
<reference evidence="8" key="1">
    <citation type="submission" date="2021-01" db="EMBL/GenBank/DDBJ databases">
        <title>Adiantum capillus-veneris genome.</title>
        <authorList>
            <person name="Fang Y."/>
            <person name="Liao Q."/>
        </authorList>
    </citation>
    <scope>NUCLEOTIDE SEQUENCE</scope>
    <source>
        <strain evidence="8">H3</strain>
        <tissue evidence="8">Leaf</tissue>
    </source>
</reference>
<dbReference type="Pfam" id="PF13297">
    <property type="entry name" value="SDE2_2C"/>
    <property type="match status" value="1"/>
</dbReference>
<evidence type="ECO:0000256" key="3">
    <source>
        <dbReference type="ARBA" id="ARBA00023187"/>
    </source>
</evidence>
<gene>
    <name evidence="8" type="ORF">GOP47_0013125</name>
</gene>
<dbReference type="GO" id="GO:0005681">
    <property type="term" value="C:spliceosomal complex"/>
    <property type="evidence" value="ECO:0007669"/>
    <property type="project" value="InterPro"/>
</dbReference>
<evidence type="ECO:0000256" key="4">
    <source>
        <dbReference type="ARBA" id="ARBA00023242"/>
    </source>
</evidence>
<dbReference type="OrthoDB" id="2160351at2759"/>
<feature type="compositionally biased region" description="Basic residues" evidence="5">
    <location>
        <begin position="192"/>
        <end position="201"/>
    </location>
</feature>
<dbReference type="InterPro" id="IPR025086">
    <property type="entry name" value="SDE2/SF3A3_SAP"/>
</dbReference>
<comment type="caution">
    <text evidence="8">The sequence shown here is derived from an EMBL/GenBank/DDBJ whole genome shotgun (WGS) entry which is preliminary data.</text>
</comment>
<dbReference type="InterPro" id="IPR024598">
    <property type="entry name" value="SF3a60/Prp9_C"/>
</dbReference>
<evidence type="ECO:0000256" key="5">
    <source>
        <dbReference type="SAM" id="MobiDB-lite"/>
    </source>
</evidence>
<dbReference type="AlphaFoldDB" id="A0A9D4USF1"/>
<keyword evidence="4" id="KW-0539">Nucleus</keyword>
<accession>A0A9D4USF1</accession>
<dbReference type="Pfam" id="PF11931">
    <property type="entry name" value="SF3a60_Prp9_C"/>
    <property type="match status" value="1"/>
</dbReference>
<feature type="region of interest" description="Disordered" evidence="5">
    <location>
        <begin position="175"/>
        <end position="214"/>
    </location>
</feature>
<evidence type="ECO:0000256" key="2">
    <source>
        <dbReference type="ARBA" id="ARBA00022664"/>
    </source>
</evidence>
<comment type="subcellular location">
    <subcellularLocation>
        <location evidence="1">Nucleus</location>
    </subcellularLocation>
</comment>
<dbReference type="EMBL" id="JABFUD020000012">
    <property type="protein sequence ID" value="KAI5073019.1"/>
    <property type="molecule type" value="Genomic_DNA"/>
</dbReference>
<dbReference type="PANTHER" id="PTHR12786">
    <property type="entry name" value="SPLICING FACTOR SF3A-RELATED"/>
    <property type="match status" value="1"/>
</dbReference>
<feature type="domain" description="Splicing factor SF3a60 /Prp9 subunit C-terminal" evidence="6">
    <location>
        <begin position="514"/>
        <end position="633"/>
    </location>
</feature>
<dbReference type="InterPro" id="IPR051421">
    <property type="entry name" value="RNA_Proc_DNA_Dmg_Regulator"/>
</dbReference>
<evidence type="ECO:0000313" key="8">
    <source>
        <dbReference type="EMBL" id="KAI5073019.1"/>
    </source>
</evidence>
<feature type="region of interest" description="Disordered" evidence="5">
    <location>
        <begin position="226"/>
        <end position="255"/>
    </location>
</feature>
<feature type="domain" description="SDE2/SF3A3 SAP" evidence="7">
    <location>
        <begin position="354"/>
        <end position="425"/>
    </location>
</feature>
<proteinExistence type="predicted"/>
<evidence type="ECO:0000259" key="6">
    <source>
        <dbReference type="Pfam" id="PF11931"/>
    </source>
</evidence>